<sequence length="93" mass="10531">MFGTICLNHAKNQCLDHFQSKIFVLNKQGGICSKANHPIENKTRIIFGSNPQKCIGKFQFVTTFTIERGSSIGICLITNESSIWLRLKINCER</sequence>
<protein>
    <submittedName>
        <fullName evidence="1">Uncharacterized protein</fullName>
    </submittedName>
</protein>
<dbReference type="EMBL" id="REGN01003465">
    <property type="protein sequence ID" value="RNA22403.1"/>
    <property type="molecule type" value="Genomic_DNA"/>
</dbReference>
<dbReference type="Proteomes" id="UP000276133">
    <property type="component" value="Unassembled WGS sequence"/>
</dbReference>
<name>A0A3M7RFP4_BRAPC</name>
<accession>A0A3M7RFP4</accession>
<reference evidence="1 2" key="1">
    <citation type="journal article" date="2018" name="Sci. Rep.">
        <title>Genomic signatures of local adaptation to the degree of environmental predictability in rotifers.</title>
        <authorList>
            <person name="Franch-Gras L."/>
            <person name="Hahn C."/>
            <person name="Garcia-Roger E.M."/>
            <person name="Carmona M.J."/>
            <person name="Serra M."/>
            <person name="Gomez A."/>
        </authorList>
    </citation>
    <scope>NUCLEOTIDE SEQUENCE [LARGE SCALE GENOMIC DNA]</scope>
    <source>
        <strain evidence="1">HYR1</strain>
    </source>
</reference>
<dbReference type="AlphaFoldDB" id="A0A3M7RFP4"/>
<evidence type="ECO:0000313" key="1">
    <source>
        <dbReference type="EMBL" id="RNA22403.1"/>
    </source>
</evidence>
<keyword evidence="2" id="KW-1185">Reference proteome</keyword>
<comment type="caution">
    <text evidence="1">The sequence shown here is derived from an EMBL/GenBank/DDBJ whole genome shotgun (WGS) entry which is preliminary data.</text>
</comment>
<organism evidence="1 2">
    <name type="scientific">Brachionus plicatilis</name>
    <name type="common">Marine rotifer</name>
    <name type="synonym">Brachionus muelleri</name>
    <dbReference type="NCBI Taxonomy" id="10195"/>
    <lineage>
        <taxon>Eukaryota</taxon>
        <taxon>Metazoa</taxon>
        <taxon>Spiralia</taxon>
        <taxon>Gnathifera</taxon>
        <taxon>Rotifera</taxon>
        <taxon>Eurotatoria</taxon>
        <taxon>Monogononta</taxon>
        <taxon>Pseudotrocha</taxon>
        <taxon>Ploima</taxon>
        <taxon>Brachionidae</taxon>
        <taxon>Brachionus</taxon>
    </lineage>
</organism>
<gene>
    <name evidence="1" type="ORF">BpHYR1_015323</name>
</gene>
<evidence type="ECO:0000313" key="2">
    <source>
        <dbReference type="Proteomes" id="UP000276133"/>
    </source>
</evidence>
<proteinExistence type="predicted"/>